<dbReference type="Pfam" id="PF05721">
    <property type="entry name" value="PhyH"/>
    <property type="match status" value="1"/>
</dbReference>
<dbReference type="EMBL" id="JACHJL010000008">
    <property type="protein sequence ID" value="MBB5936380.1"/>
    <property type="molecule type" value="Genomic_DNA"/>
</dbReference>
<proteinExistence type="predicted"/>
<sequence>MSYDETKQMRYGPDRNISVVKNGVRRGFFGYDYRELQTDPAWEPDESKAVSLEMRAGQFVMAWSTLMHASCTHADWTRDMRMGFSARYVPTSVQVYPGVSEVEK</sequence>
<keyword evidence="2" id="KW-1185">Reference proteome</keyword>
<dbReference type="GO" id="GO:0016706">
    <property type="term" value="F:2-oxoglutarate-dependent dioxygenase activity"/>
    <property type="evidence" value="ECO:0007669"/>
    <property type="project" value="UniProtKB-ARBA"/>
</dbReference>
<evidence type="ECO:0000313" key="2">
    <source>
        <dbReference type="Proteomes" id="UP000588098"/>
    </source>
</evidence>
<reference evidence="1 2" key="1">
    <citation type="submission" date="2020-08" db="EMBL/GenBank/DDBJ databases">
        <title>Genomic Encyclopedia of Type Strains, Phase III (KMG-III): the genomes of soil and plant-associated and newly described type strains.</title>
        <authorList>
            <person name="Whitman W."/>
        </authorList>
    </citation>
    <scope>NUCLEOTIDE SEQUENCE [LARGE SCALE GENOMIC DNA]</scope>
    <source>
        <strain evidence="1 2">CECT 8305</strain>
    </source>
</reference>
<name>A0A7W9QA11_9ACTN</name>
<protein>
    <submittedName>
        <fullName evidence="1">Chlorinating enzyme</fullName>
    </submittedName>
</protein>
<dbReference type="InterPro" id="IPR008775">
    <property type="entry name" value="Phytyl_CoA_dOase-like"/>
</dbReference>
<dbReference type="Proteomes" id="UP000588098">
    <property type="component" value="Unassembled WGS sequence"/>
</dbReference>
<dbReference type="AlphaFoldDB" id="A0A7W9QA11"/>
<accession>A0A7W9QA11</accession>
<evidence type="ECO:0000313" key="1">
    <source>
        <dbReference type="EMBL" id="MBB5936380.1"/>
    </source>
</evidence>
<comment type="caution">
    <text evidence="1">The sequence shown here is derived from an EMBL/GenBank/DDBJ whole genome shotgun (WGS) entry which is preliminary data.</text>
</comment>
<gene>
    <name evidence="1" type="ORF">FHS42_003455</name>
</gene>
<dbReference type="Gene3D" id="2.60.120.620">
    <property type="entry name" value="q2cbj1_9rhob like domain"/>
    <property type="match status" value="1"/>
</dbReference>
<dbReference type="SUPFAM" id="SSF51197">
    <property type="entry name" value="Clavaminate synthase-like"/>
    <property type="match status" value="1"/>
</dbReference>
<organism evidence="1 2">
    <name type="scientific">Streptomyces zagrosensis</name>
    <dbReference type="NCBI Taxonomy" id="1042984"/>
    <lineage>
        <taxon>Bacteria</taxon>
        <taxon>Bacillati</taxon>
        <taxon>Actinomycetota</taxon>
        <taxon>Actinomycetes</taxon>
        <taxon>Kitasatosporales</taxon>
        <taxon>Streptomycetaceae</taxon>
        <taxon>Streptomyces</taxon>
    </lineage>
</organism>